<accession>A0ABN2PJ90</accession>
<keyword evidence="3" id="KW-1185">Reference proteome</keyword>
<evidence type="ECO:0000256" key="1">
    <source>
        <dbReference type="SAM" id="MobiDB-lite"/>
    </source>
</evidence>
<gene>
    <name evidence="2" type="ORF">GCM10009688_27220</name>
</gene>
<name>A0ABN2PJ90_9MICC</name>
<dbReference type="Proteomes" id="UP001500784">
    <property type="component" value="Unassembled WGS sequence"/>
</dbReference>
<organism evidence="2 3">
    <name type="scientific">Arthrobacter gandavensis</name>
    <dbReference type="NCBI Taxonomy" id="169960"/>
    <lineage>
        <taxon>Bacteria</taxon>
        <taxon>Bacillati</taxon>
        <taxon>Actinomycetota</taxon>
        <taxon>Actinomycetes</taxon>
        <taxon>Micrococcales</taxon>
        <taxon>Micrococcaceae</taxon>
        <taxon>Arthrobacter</taxon>
    </lineage>
</organism>
<feature type="region of interest" description="Disordered" evidence="1">
    <location>
        <begin position="43"/>
        <end position="75"/>
    </location>
</feature>
<proteinExistence type="predicted"/>
<reference evidence="2 3" key="1">
    <citation type="journal article" date="2019" name="Int. J. Syst. Evol. Microbiol.">
        <title>The Global Catalogue of Microorganisms (GCM) 10K type strain sequencing project: providing services to taxonomists for standard genome sequencing and annotation.</title>
        <authorList>
            <consortium name="The Broad Institute Genomics Platform"/>
            <consortium name="The Broad Institute Genome Sequencing Center for Infectious Disease"/>
            <person name="Wu L."/>
            <person name="Ma J."/>
        </authorList>
    </citation>
    <scope>NUCLEOTIDE SEQUENCE [LARGE SCALE GENOMIC DNA]</scope>
    <source>
        <strain evidence="2 3">JCM 13316</strain>
    </source>
</reference>
<evidence type="ECO:0000313" key="2">
    <source>
        <dbReference type="EMBL" id="GAA1920747.1"/>
    </source>
</evidence>
<feature type="compositionally biased region" description="Polar residues" evidence="1">
    <location>
        <begin position="60"/>
        <end position="69"/>
    </location>
</feature>
<comment type="caution">
    <text evidence="2">The sequence shown here is derived from an EMBL/GenBank/DDBJ whole genome shotgun (WGS) entry which is preliminary data.</text>
</comment>
<protein>
    <submittedName>
        <fullName evidence="2">Uncharacterized protein</fullName>
    </submittedName>
</protein>
<sequence length="90" mass="9198">MTVKGAWAAVTARTCSRADAQSGAGVVVTSVMWAGITDAIGSPKEARARRSSDAMGSGTGITIPTQQGLSGIRPLPPLAAPDEVWTVEFV</sequence>
<dbReference type="EMBL" id="BAAALV010000007">
    <property type="protein sequence ID" value="GAA1920747.1"/>
    <property type="molecule type" value="Genomic_DNA"/>
</dbReference>
<evidence type="ECO:0000313" key="3">
    <source>
        <dbReference type="Proteomes" id="UP001500784"/>
    </source>
</evidence>